<keyword evidence="5" id="KW-0813">Transport</keyword>
<comment type="caution">
    <text evidence="18">The sequence shown here is derived from an EMBL/GenBank/DDBJ whole genome shotgun (WGS) entry which is preliminary data.</text>
</comment>
<comment type="similarity">
    <text evidence="3">Belongs to the complex I NDUFB11 subunit family.</text>
</comment>
<organism evidence="18 19">
    <name type="scientific">Dissophora globulifera</name>
    <dbReference type="NCBI Taxonomy" id="979702"/>
    <lineage>
        <taxon>Eukaryota</taxon>
        <taxon>Fungi</taxon>
        <taxon>Fungi incertae sedis</taxon>
        <taxon>Mucoromycota</taxon>
        <taxon>Mortierellomycotina</taxon>
        <taxon>Mortierellomycetes</taxon>
        <taxon>Mortierellales</taxon>
        <taxon>Mortierellaceae</taxon>
        <taxon>Dissophora</taxon>
    </lineage>
</organism>
<comment type="function">
    <text evidence="1">Accessory subunit of the mitochondrial membrane respiratory chain NADH dehydrogenase (Complex I), that is believed not to be involved in catalysis. Complex I functions in the transfer of electrons from NADH to the respiratory chain. The immediate electron acceptor for the enzyme is believed to be ubiquinone.</text>
</comment>
<evidence type="ECO:0000256" key="9">
    <source>
        <dbReference type="ARBA" id="ARBA00022946"/>
    </source>
</evidence>
<dbReference type="GO" id="GO:0005743">
    <property type="term" value="C:mitochondrial inner membrane"/>
    <property type="evidence" value="ECO:0007669"/>
    <property type="project" value="UniProtKB-SubCell"/>
</dbReference>
<evidence type="ECO:0000256" key="14">
    <source>
        <dbReference type="ARBA" id="ARBA00030753"/>
    </source>
</evidence>
<dbReference type="OrthoDB" id="2147978at2759"/>
<dbReference type="AlphaFoldDB" id="A0A9P6R9H8"/>
<keyword evidence="8" id="KW-0999">Mitochondrion inner membrane</keyword>
<evidence type="ECO:0000256" key="13">
    <source>
        <dbReference type="ARBA" id="ARBA00023136"/>
    </source>
</evidence>
<evidence type="ECO:0000256" key="10">
    <source>
        <dbReference type="ARBA" id="ARBA00022982"/>
    </source>
</evidence>
<evidence type="ECO:0000256" key="8">
    <source>
        <dbReference type="ARBA" id="ARBA00022792"/>
    </source>
</evidence>
<evidence type="ECO:0000256" key="6">
    <source>
        <dbReference type="ARBA" id="ARBA00022660"/>
    </source>
</evidence>
<protein>
    <recommendedName>
        <fullName evidence="4">NADH dehydrogenase [ubiquinone] 1 beta subcomplex subunit 11, mitochondrial</fullName>
    </recommendedName>
    <alternativeName>
        <fullName evidence="15">Complex I-ESSS</fullName>
    </alternativeName>
    <alternativeName>
        <fullName evidence="14">NADH-ubiquinone oxidoreductase ESSS subunit</fullName>
    </alternativeName>
</protein>
<dbReference type="Pfam" id="PF10183">
    <property type="entry name" value="ESSS"/>
    <property type="match status" value="1"/>
</dbReference>
<evidence type="ECO:0000256" key="12">
    <source>
        <dbReference type="ARBA" id="ARBA00023128"/>
    </source>
</evidence>
<evidence type="ECO:0000313" key="19">
    <source>
        <dbReference type="Proteomes" id="UP000738325"/>
    </source>
</evidence>
<evidence type="ECO:0000256" key="7">
    <source>
        <dbReference type="ARBA" id="ARBA00022692"/>
    </source>
</evidence>
<dbReference type="EMBL" id="JAAAIP010000587">
    <property type="protein sequence ID" value="KAG0314751.1"/>
    <property type="molecule type" value="Genomic_DNA"/>
</dbReference>
<evidence type="ECO:0000256" key="3">
    <source>
        <dbReference type="ARBA" id="ARBA00008915"/>
    </source>
</evidence>
<evidence type="ECO:0000256" key="4">
    <source>
        <dbReference type="ARBA" id="ARBA00018632"/>
    </source>
</evidence>
<dbReference type="PANTHER" id="PTHR40637:SF1">
    <property type="entry name" value="ESSS SUBUNIT OF NADH:UBIQUINONE OXIDOREDUCTASE (COMPLEX I) PROTEIN"/>
    <property type="match status" value="1"/>
</dbReference>
<keyword evidence="11 17" id="KW-1133">Transmembrane helix</keyword>
<accession>A0A9P6R9H8</accession>
<sequence length="108" mass="12193">MSSAMIRSFTRTPFRNAIQLRRGGGGHEGYNLPTGYIFGEKPLAAGSKRVKDDWENMFLYGFLGSMAFGTVLVYYKPDTNIQTWAMTEAKARLQARGESLEYKPESKQ</sequence>
<proteinExistence type="inferred from homology"/>
<keyword evidence="12" id="KW-0496">Mitochondrion</keyword>
<evidence type="ECO:0000256" key="11">
    <source>
        <dbReference type="ARBA" id="ARBA00022989"/>
    </source>
</evidence>
<reference evidence="18" key="1">
    <citation type="journal article" date="2020" name="Fungal Divers.">
        <title>Resolving the Mortierellaceae phylogeny through synthesis of multi-gene phylogenetics and phylogenomics.</title>
        <authorList>
            <person name="Vandepol N."/>
            <person name="Liber J."/>
            <person name="Desiro A."/>
            <person name="Na H."/>
            <person name="Kennedy M."/>
            <person name="Barry K."/>
            <person name="Grigoriev I.V."/>
            <person name="Miller A.N."/>
            <person name="O'Donnell K."/>
            <person name="Stajich J.E."/>
            <person name="Bonito G."/>
        </authorList>
    </citation>
    <scope>NUCLEOTIDE SEQUENCE</scope>
    <source>
        <strain evidence="18">REB-010B</strain>
    </source>
</reference>
<keyword evidence="13 17" id="KW-0472">Membrane</keyword>
<comment type="subcellular location">
    <subcellularLocation>
        <location evidence="2">Mitochondrion inner membrane</location>
        <topology evidence="2">Single-pass membrane protein</topology>
    </subcellularLocation>
</comment>
<evidence type="ECO:0000256" key="17">
    <source>
        <dbReference type="SAM" id="Phobius"/>
    </source>
</evidence>
<gene>
    <name evidence="18" type="ORF">BGZ99_007871</name>
</gene>
<dbReference type="PANTHER" id="PTHR40637">
    <property type="entry name" value="ESSS SUBUNIT OF NADH:UBIQUINONE OXIDOREDUCTASE (COMPLEX I) PROTEIN"/>
    <property type="match status" value="1"/>
</dbReference>
<evidence type="ECO:0000256" key="5">
    <source>
        <dbReference type="ARBA" id="ARBA00022448"/>
    </source>
</evidence>
<comment type="subunit">
    <text evidence="16">Complex I is composed of 45 different subunits. Interacts with BCAP31.</text>
</comment>
<name>A0A9P6R9H8_9FUNG</name>
<evidence type="ECO:0000256" key="2">
    <source>
        <dbReference type="ARBA" id="ARBA00004434"/>
    </source>
</evidence>
<keyword evidence="10" id="KW-0249">Electron transport</keyword>
<dbReference type="InterPro" id="IPR019329">
    <property type="entry name" value="NADH_UbQ_OxRdtase_ESSS_su"/>
</dbReference>
<dbReference type="Proteomes" id="UP000738325">
    <property type="component" value="Unassembled WGS sequence"/>
</dbReference>
<evidence type="ECO:0000313" key="18">
    <source>
        <dbReference type="EMBL" id="KAG0314751.1"/>
    </source>
</evidence>
<evidence type="ECO:0000256" key="15">
    <source>
        <dbReference type="ARBA" id="ARBA00031387"/>
    </source>
</evidence>
<keyword evidence="6" id="KW-0679">Respiratory chain</keyword>
<evidence type="ECO:0000256" key="16">
    <source>
        <dbReference type="ARBA" id="ARBA00046528"/>
    </source>
</evidence>
<keyword evidence="9" id="KW-0809">Transit peptide</keyword>
<keyword evidence="19" id="KW-1185">Reference proteome</keyword>
<keyword evidence="7 17" id="KW-0812">Transmembrane</keyword>
<feature type="transmembrane region" description="Helical" evidence="17">
    <location>
        <begin position="57"/>
        <end position="75"/>
    </location>
</feature>
<evidence type="ECO:0000256" key="1">
    <source>
        <dbReference type="ARBA" id="ARBA00003195"/>
    </source>
</evidence>